<dbReference type="AlphaFoldDB" id="A0A251ZT48"/>
<evidence type="ECO:0000313" key="3">
    <source>
        <dbReference type="Proteomes" id="UP000194946"/>
    </source>
</evidence>
<evidence type="ECO:0000256" key="1">
    <source>
        <dbReference type="SAM" id="MobiDB-lite"/>
    </source>
</evidence>
<gene>
    <name evidence="2" type="ORF">HK18_01005</name>
</gene>
<comment type="caution">
    <text evidence="2">The sequence shown here is derived from an EMBL/GenBank/DDBJ whole genome shotgun (WGS) entry which is preliminary data.</text>
</comment>
<name>A0A251ZT48_9PROT</name>
<dbReference type="EMBL" id="JOPB01000014">
    <property type="protein sequence ID" value="OUI77843.1"/>
    <property type="molecule type" value="Genomic_DNA"/>
</dbReference>
<evidence type="ECO:0000313" key="2">
    <source>
        <dbReference type="EMBL" id="OUI77843.1"/>
    </source>
</evidence>
<dbReference type="RefSeq" id="WP_008854346.1">
    <property type="nucleotide sequence ID" value="NZ_JOPB01000014.1"/>
</dbReference>
<organism evidence="2 3">
    <name type="scientific">Commensalibacter intestini</name>
    <dbReference type="NCBI Taxonomy" id="479936"/>
    <lineage>
        <taxon>Bacteria</taxon>
        <taxon>Pseudomonadati</taxon>
        <taxon>Pseudomonadota</taxon>
        <taxon>Alphaproteobacteria</taxon>
        <taxon>Acetobacterales</taxon>
        <taxon>Acetobacteraceae</taxon>
    </lineage>
</organism>
<feature type="region of interest" description="Disordered" evidence="1">
    <location>
        <begin position="132"/>
        <end position="153"/>
    </location>
</feature>
<protein>
    <submittedName>
        <fullName evidence="2">Uncharacterized protein</fullName>
    </submittedName>
</protein>
<keyword evidence="3" id="KW-1185">Reference proteome</keyword>
<proteinExistence type="predicted"/>
<accession>A0A251ZT48</accession>
<sequence>MLTTKNKEAGCMVSNLEFCHQNSCNAEPSDAVDVVQKTNTILSTDQILVLRTVNRNEQEIYKANFDSLDPEVAIMIMEKAIQVMSRTDPADGKSLWLDEGFVRVATGDPSYLGTLAPNAMQKSLKEAFKVLPTTDPGDGSPWLNDGVLTQGSH</sequence>
<reference evidence="3" key="1">
    <citation type="submission" date="2014-06" db="EMBL/GenBank/DDBJ databases">
        <authorList>
            <person name="Winans N.J."/>
            <person name="Newell P.D."/>
            <person name="Douglas A.E."/>
        </authorList>
    </citation>
    <scope>NUCLEOTIDE SEQUENCE [LARGE SCALE GENOMIC DNA]</scope>
    <source>
        <strain evidence="3">DmL_052</strain>
    </source>
</reference>
<dbReference type="Proteomes" id="UP000194946">
    <property type="component" value="Unassembled WGS sequence"/>
</dbReference>